<evidence type="ECO:0000256" key="7">
    <source>
        <dbReference type="ARBA" id="ARBA00033311"/>
    </source>
</evidence>
<evidence type="ECO:0000256" key="1">
    <source>
        <dbReference type="ARBA" id="ARBA00001298"/>
    </source>
</evidence>
<keyword evidence="10" id="KW-0413">Isomerase</keyword>
<dbReference type="PANTHER" id="PTHR21047">
    <property type="entry name" value="DTDP-6-DEOXY-D-GLUCOSE-3,5 EPIMERASE"/>
    <property type="match status" value="1"/>
</dbReference>
<organism evidence="10 11">
    <name type="scientific">Nitrobacter hamburgensis (strain DSM 10229 / NCIMB 13809 / X14)</name>
    <dbReference type="NCBI Taxonomy" id="323097"/>
    <lineage>
        <taxon>Bacteria</taxon>
        <taxon>Pseudomonadati</taxon>
        <taxon>Pseudomonadota</taxon>
        <taxon>Alphaproteobacteria</taxon>
        <taxon>Hyphomicrobiales</taxon>
        <taxon>Nitrobacteraceae</taxon>
        <taxon>Nitrobacter</taxon>
    </lineage>
</organism>
<comment type="function">
    <text evidence="2">Catalyzes the epimerization of the C3' and C5'positions of dTDP-6-deoxy-D-xylo-4-hexulose, forming dTDP-6-deoxy-L-lyxo-4-hexulose.</text>
</comment>
<dbReference type="Proteomes" id="UP000001953">
    <property type="component" value="Chromosome"/>
</dbReference>
<dbReference type="GO" id="GO:0019305">
    <property type="term" value="P:dTDP-rhamnose biosynthetic process"/>
    <property type="evidence" value="ECO:0007669"/>
    <property type="project" value="TreeGrafter"/>
</dbReference>
<accession>Q1QJQ0</accession>
<protein>
    <recommendedName>
        <fullName evidence="4">dTDP-4-dehydrorhamnose 3,5-epimerase</fullName>
        <ecNumber evidence="3">5.1.3.13</ecNumber>
    </recommendedName>
    <alternativeName>
        <fullName evidence="6">Thymidine diphospho-4-keto-rhamnose 3,5-epimerase</fullName>
    </alternativeName>
    <alternativeName>
        <fullName evidence="5">dTDP-4-keto-6-deoxyglucose 3,5-epimerase</fullName>
    </alternativeName>
    <alternativeName>
        <fullName evidence="7">dTDP-6-deoxy-D-xylo-4-hexulose 3,5-epimerase</fullName>
    </alternativeName>
</protein>
<keyword evidence="11" id="KW-1185">Reference proteome</keyword>
<dbReference type="EMBL" id="CP000319">
    <property type="protein sequence ID" value="ABE63547.1"/>
    <property type="molecule type" value="Genomic_DNA"/>
</dbReference>
<dbReference type="GO" id="GO:0000271">
    <property type="term" value="P:polysaccharide biosynthetic process"/>
    <property type="evidence" value="ECO:0007669"/>
    <property type="project" value="TreeGrafter"/>
</dbReference>
<dbReference type="EC" id="5.1.3.13" evidence="3"/>
<dbReference type="Pfam" id="PF00908">
    <property type="entry name" value="dTDP_sugar_isom"/>
    <property type="match status" value="1"/>
</dbReference>
<proteinExistence type="predicted"/>
<dbReference type="GO" id="GO:0008830">
    <property type="term" value="F:dTDP-4-dehydrorhamnose 3,5-epimerase activity"/>
    <property type="evidence" value="ECO:0007669"/>
    <property type="project" value="UniProtKB-EC"/>
</dbReference>
<dbReference type="Gene3D" id="2.60.120.10">
    <property type="entry name" value="Jelly Rolls"/>
    <property type="match status" value="1"/>
</dbReference>
<dbReference type="InterPro" id="IPR011051">
    <property type="entry name" value="RmlC_Cupin_sf"/>
</dbReference>
<dbReference type="SUPFAM" id="SSF51182">
    <property type="entry name" value="RmlC-like cupins"/>
    <property type="match status" value="1"/>
</dbReference>
<dbReference type="STRING" id="323097.Nham_2769"/>
<evidence type="ECO:0000256" key="2">
    <source>
        <dbReference type="ARBA" id="ARBA00001997"/>
    </source>
</evidence>
<gene>
    <name evidence="10" type="ordered locus">Nham_2769</name>
</gene>
<evidence type="ECO:0000256" key="8">
    <source>
        <dbReference type="PIRSR" id="PIRSR600888-1"/>
    </source>
</evidence>
<dbReference type="RefSeq" id="WP_011511213.1">
    <property type="nucleotide sequence ID" value="NC_007964.1"/>
</dbReference>
<dbReference type="CDD" id="cd00438">
    <property type="entry name" value="cupin_RmlC"/>
    <property type="match status" value="1"/>
</dbReference>
<reference evidence="10 11" key="1">
    <citation type="submission" date="2006-03" db="EMBL/GenBank/DDBJ databases">
        <title>Complete sequence of chromosome of Nitrobacter hamburgensis X14.</title>
        <authorList>
            <consortium name="US DOE Joint Genome Institute"/>
            <person name="Copeland A."/>
            <person name="Lucas S."/>
            <person name="Lapidus A."/>
            <person name="Barry K."/>
            <person name="Detter J.C."/>
            <person name="Glavina del Rio T."/>
            <person name="Hammon N."/>
            <person name="Israni S."/>
            <person name="Dalin E."/>
            <person name="Tice H."/>
            <person name="Pitluck S."/>
            <person name="Chain P."/>
            <person name="Malfatti S."/>
            <person name="Shin M."/>
            <person name="Vergez L."/>
            <person name="Schmutz J."/>
            <person name="Larimer F."/>
            <person name="Land M."/>
            <person name="Hauser L."/>
            <person name="Kyrpides N."/>
            <person name="Ivanova N."/>
            <person name="Ward B."/>
            <person name="Arp D."/>
            <person name="Klotz M."/>
            <person name="Stein L."/>
            <person name="O'Mullan G."/>
            <person name="Starkenburg S."/>
            <person name="Sayavedra L."/>
            <person name="Poret-Peterson A.T."/>
            <person name="Gentry M.E."/>
            <person name="Bruce D."/>
            <person name="Richardson P."/>
        </authorList>
    </citation>
    <scope>NUCLEOTIDE SEQUENCE [LARGE SCALE GENOMIC DNA]</scope>
    <source>
        <strain evidence="11">DSM 10229 / NCIMB 13809 / X14</strain>
    </source>
</reference>
<dbReference type="GO" id="GO:0005829">
    <property type="term" value="C:cytosol"/>
    <property type="evidence" value="ECO:0007669"/>
    <property type="project" value="TreeGrafter"/>
</dbReference>
<evidence type="ECO:0000256" key="4">
    <source>
        <dbReference type="ARBA" id="ARBA00019595"/>
    </source>
</evidence>
<comment type="catalytic activity">
    <reaction evidence="1">
        <text>dTDP-4-dehydro-6-deoxy-alpha-D-glucose = dTDP-4-dehydro-beta-L-rhamnose</text>
        <dbReference type="Rhea" id="RHEA:16969"/>
        <dbReference type="ChEBI" id="CHEBI:57649"/>
        <dbReference type="ChEBI" id="CHEBI:62830"/>
        <dbReference type="EC" id="5.1.3.13"/>
    </reaction>
</comment>
<evidence type="ECO:0000256" key="5">
    <source>
        <dbReference type="ARBA" id="ARBA00029758"/>
    </source>
</evidence>
<dbReference type="InterPro" id="IPR014710">
    <property type="entry name" value="RmlC-like_jellyroll"/>
</dbReference>
<feature type="site" description="Participates in a stacking interaction with the thymidine ring of dTDP-4-oxo-6-deoxyglucose" evidence="9">
    <location>
        <position position="138"/>
    </location>
</feature>
<dbReference type="OrthoDB" id="9800680at2"/>
<dbReference type="KEGG" id="nha:Nham_2769"/>
<evidence type="ECO:0000313" key="10">
    <source>
        <dbReference type="EMBL" id="ABE63547.1"/>
    </source>
</evidence>
<dbReference type="eggNOG" id="COG1898">
    <property type="taxonomic scope" value="Bacteria"/>
</dbReference>
<evidence type="ECO:0000256" key="9">
    <source>
        <dbReference type="PIRSR" id="PIRSR600888-3"/>
    </source>
</evidence>
<dbReference type="PANTHER" id="PTHR21047:SF2">
    <property type="entry name" value="THYMIDINE DIPHOSPHO-4-KETO-RHAMNOSE 3,5-EPIMERASE"/>
    <property type="match status" value="1"/>
</dbReference>
<evidence type="ECO:0000256" key="6">
    <source>
        <dbReference type="ARBA" id="ARBA00031424"/>
    </source>
</evidence>
<evidence type="ECO:0000313" key="11">
    <source>
        <dbReference type="Proteomes" id="UP000001953"/>
    </source>
</evidence>
<feature type="active site" description="Proton acceptor" evidence="8">
    <location>
        <position position="62"/>
    </location>
</feature>
<evidence type="ECO:0000256" key="3">
    <source>
        <dbReference type="ARBA" id="ARBA00012098"/>
    </source>
</evidence>
<dbReference type="InterPro" id="IPR000888">
    <property type="entry name" value="RmlC-like"/>
</dbReference>
<name>Q1QJQ0_NITHX</name>
<sequence length="183" mass="20132">MKLSQTPISGLFVTESLALGDARGKFSRIFCERELAAAVGARTIRQANVSSTAVVGAIRGMHYQHAPRAEMKIVRCIQGRVFDVAVDLRRGSPTFLHWHGAELSQENGMAFIIPEGCAHGFQVLEPNSSLLYFHTEFYSPEHEAGVRHDDPRVAIAWPLPPTNLSVRDASHPPLDESFQGVSL</sequence>
<feature type="active site" description="Proton donor" evidence="8">
    <location>
        <position position="132"/>
    </location>
</feature>
<dbReference type="AlphaFoldDB" id="Q1QJQ0"/>
<dbReference type="HOGENOM" id="CLU_090940_1_1_5"/>